<dbReference type="PANTHER" id="PTHR43205:SF7">
    <property type="entry name" value="PROSTAGLANDIN REDUCTASE 1"/>
    <property type="match status" value="1"/>
</dbReference>
<sequence>MASSSHCPTKVLKARVWTMSSRFIGVPKKTDFKLTVERIPDLDTGEYLAEAVYISVDPHIRAISDELQVGSAMPGLQIARVIQSLNRKFPVGSYVHGAFGWRTLTVDKGQTRSVPTYVLPDYLNDKSMEVSYGLSLLGVPGLAAYFGLTEVLKPRRGETLVVSSVAGGVGNFAAQIAKKILGCNVIGITSRDNKAKWCKDRGGIDQTISYMDQDVVEQLNKFAPEGVDYYFDTVGGDIANSVLSCMNDNGKIAQCGAISGYCNDVPAHLNQLEIIEKELKVEGFQVTRWKDRWFEAIDQLYSYHVGKRMSTYPPVYAAGFESIPDEFIRLFRSFNVGKVVVIVPSNVL</sequence>
<dbReference type="EC" id="1.3.1.48" evidence="2"/>
<evidence type="ECO:0000256" key="5">
    <source>
        <dbReference type="ARBA" id="ARBA00047878"/>
    </source>
</evidence>
<evidence type="ECO:0000256" key="6">
    <source>
        <dbReference type="ARBA" id="ARBA00048290"/>
    </source>
</evidence>
<dbReference type="SUPFAM" id="SSF51735">
    <property type="entry name" value="NAD(P)-binding Rossmann-fold domains"/>
    <property type="match status" value="1"/>
</dbReference>
<evidence type="ECO:0000313" key="11">
    <source>
        <dbReference type="Proteomes" id="UP001152888"/>
    </source>
</evidence>
<dbReference type="Gene3D" id="3.40.50.720">
    <property type="entry name" value="NAD(P)-binding Rossmann-like Domain"/>
    <property type="match status" value="1"/>
</dbReference>
<keyword evidence="3" id="KW-0560">Oxidoreductase</keyword>
<dbReference type="InterPro" id="IPR041694">
    <property type="entry name" value="ADH_N_2"/>
</dbReference>
<evidence type="ECO:0000256" key="4">
    <source>
        <dbReference type="ARBA" id="ARBA00033119"/>
    </source>
</evidence>
<dbReference type="SUPFAM" id="SSF50129">
    <property type="entry name" value="GroES-like"/>
    <property type="match status" value="1"/>
</dbReference>
<gene>
    <name evidence="10" type="ORF">ACAOBT_LOCUS15580</name>
</gene>
<comment type="catalytic activity">
    <reaction evidence="6">
        <text>13,14-dihydro-15-oxo-PGF2alpha + NADP(+) = 15-oxoprostaglandin F2alpha + NADPH + H(+)</text>
        <dbReference type="Rhea" id="RHEA:50588"/>
        <dbReference type="ChEBI" id="CHEBI:15378"/>
        <dbReference type="ChEBI" id="CHEBI:57783"/>
        <dbReference type="ChEBI" id="CHEBI:58349"/>
        <dbReference type="ChEBI" id="CHEBI:133374"/>
        <dbReference type="ChEBI" id="CHEBI:133409"/>
    </reaction>
    <physiologicalReaction direction="right-to-left" evidence="6">
        <dbReference type="Rhea" id="RHEA:50590"/>
    </physiologicalReaction>
</comment>
<dbReference type="InterPro" id="IPR011032">
    <property type="entry name" value="GroES-like_sf"/>
</dbReference>
<evidence type="ECO:0000256" key="7">
    <source>
        <dbReference type="ARBA" id="ARBA00049070"/>
    </source>
</evidence>
<dbReference type="FunFam" id="3.40.50.720:FF:000121">
    <property type="entry name" value="Prostaglandin reductase 2"/>
    <property type="match status" value="1"/>
</dbReference>
<protein>
    <recommendedName>
        <fullName evidence="4">15-oxoprostaglandin 13-reductase</fullName>
        <ecNumber evidence="2">1.3.1.48</ecNumber>
    </recommendedName>
    <alternativeName>
        <fullName evidence="4">15-oxoprostaglandin 13-reductase</fullName>
    </alternativeName>
</protein>
<dbReference type="Proteomes" id="UP001152888">
    <property type="component" value="Unassembled WGS sequence"/>
</dbReference>
<reference evidence="10" key="1">
    <citation type="submission" date="2022-03" db="EMBL/GenBank/DDBJ databases">
        <authorList>
            <person name="Sayadi A."/>
        </authorList>
    </citation>
    <scope>NUCLEOTIDE SEQUENCE</scope>
</reference>
<dbReference type="Pfam" id="PF00107">
    <property type="entry name" value="ADH_zinc_N"/>
    <property type="match status" value="1"/>
</dbReference>
<dbReference type="Pfam" id="PF16884">
    <property type="entry name" value="ADH_N_2"/>
    <property type="match status" value="1"/>
</dbReference>
<evidence type="ECO:0000259" key="9">
    <source>
        <dbReference type="Pfam" id="PF16884"/>
    </source>
</evidence>
<dbReference type="OrthoDB" id="809632at2759"/>
<feature type="domain" description="Oxidoreductase N-terminal" evidence="9">
    <location>
        <begin position="15"/>
        <end position="110"/>
    </location>
</feature>
<dbReference type="PANTHER" id="PTHR43205">
    <property type="entry name" value="PROSTAGLANDIN REDUCTASE"/>
    <property type="match status" value="1"/>
</dbReference>
<name>A0A9P0KZJ9_ACAOB</name>
<dbReference type="Gene3D" id="3.90.180.10">
    <property type="entry name" value="Medium-chain alcohol dehydrogenases, catalytic domain"/>
    <property type="match status" value="1"/>
</dbReference>
<organism evidence="10 11">
    <name type="scientific">Acanthoscelides obtectus</name>
    <name type="common">Bean weevil</name>
    <name type="synonym">Bruchus obtectus</name>
    <dbReference type="NCBI Taxonomy" id="200917"/>
    <lineage>
        <taxon>Eukaryota</taxon>
        <taxon>Metazoa</taxon>
        <taxon>Ecdysozoa</taxon>
        <taxon>Arthropoda</taxon>
        <taxon>Hexapoda</taxon>
        <taxon>Insecta</taxon>
        <taxon>Pterygota</taxon>
        <taxon>Neoptera</taxon>
        <taxon>Endopterygota</taxon>
        <taxon>Coleoptera</taxon>
        <taxon>Polyphaga</taxon>
        <taxon>Cucujiformia</taxon>
        <taxon>Chrysomeloidea</taxon>
        <taxon>Chrysomelidae</taxon>
        <taxon>Bruchinae</taxon>
        <taxon>Bruchini</taxon>
        <taxon>Acanthoscelides</taxon>
    </lineage>
</organism>
<evidence type="ECO:0000256" key="2">
    <source>
        <dbReference type="ARBA" id="ARBA00011981"/>
    </source>
</evidence>
<dbReference type="InterPro" id="IPR013149">
    <property type="entry name" value="ADH-like_C"/>
</dbReference>
<comment type="caution">
    <text evidence="10">The sequence shown here is derived from an EMBL/GenBank/DDBJ whole genome shotgun (WGS) entry which is preliminary data.</text>
</comment>
<dbReference type="EMBL" id="CAKOFQ010006940">
    <property type="protein sequence ID" value="CAH1983519.1"/>
    <property type="molecule type" value="Genomic_DNA"/>
</dbReference>
<dbReference type="GO" id="GO:0047522">
    <property type="term" value="F:15-oxoprostaglandin 13-reductase [NAD(P)+] activity"/>
    <property type="evidence" value="ECO:0007669"/>
    <property type="project" value="UniProtKB-EC"/>
</dbReference>
<dbReference type="GO" id="GO:0006693">
    <property type="term" value="P:prostaglandin metabolic process"/>
    <property type="evidence" value="ECO:0007669"/>
    <property type="project" value="TreeGrafter"/>
</dbReference>
<evidence type="ECO:0000256" key="1">
    <source>
        <dbReference type="ARBA" id="ARBA00010460"/>
    </source>
</evidence>
<evidence type="ECO:0000259" key="8">
    <source>
        <dbReference type="Pfam" id="PF00107"/>
    </source>
</evidence>
<dbReference type="InterPro" id="IPR036291">
    <property type="entry name" value="NAD(P)-bd_dom_sf"/>
</dbReference>
<comment type="catalytic activity">
    <reaction evidence="7">
        <text>13,14-dihydro-15-oxo-prostaglandin E1 + NADP(+) = 15-oxoprostaglandin E1 + NADPH + H(+)</text>
        <dbReference type="Rhea" id="RHEA:50584"/>
        <dbReference type="ChEBI" id="CHEBI:15378"/>
        <dbReference type="ChEBI" id="CHEBI:57401"/>
        <dbReference type="ChEBI" id="CHEBI:57783"/>
        <dbReference type="ChEBI" id="CHEBI:58349"/>
        <dbReference type="ChEBI" id="CHEBI:133408"/>
    </reaction>
    <physiologicalReaction direction="right-to-left" evidence="7">
        <dbReference type="Rhea" id="RHEA:50586"/>
    </physiologicalReaction>
</comment>
<feature type="domain" description="Alcohol dehydrogenase-like C-terminal" evidence="8">
    <location>
        <begin position="168"/>
        <end position="299"/>
    </location>
</feature>
<evidence type="ECO:0000313" key="10">
    <source>
        <dbReference type="EMBL" id="CAH1983519.1"/>
    </source>
</evidence>
<proteinExistence type="inferred from homology"/>
<comment type="catalytic activity">
    <reaction evidence="5">
        <text>13,14-dihydro-15-oxo-prostaglandin F1alpha + NADP(+) = 15-oxoprostaglandin F1alpha + NADPH + H(+)</text>
        <dbReference type="Rhea" id="RHEA:50592"/>
        <dbReference type="ChEBI" id="CHEBI:15378"/>
        <dbReference type="ChEBI" id="CHEBI:57783"/>
        <dbReference type="ChEBI" id="CHEBI:58349"/>
        <dbReference type="ChEBI" id="CHEBI:79072"/>
        <dbReference type="ChEBI" id="CHEBI:133411"/>
    </reaction>
    <physiologicalReaction direction="right-to-left" evidence="5">
        <dbReference type="Rhea" id="RHEA:50594"/>
    </physiologicalReaction>
</comment>
<evidence type="ECO:0000256" key="3">
    <source>
        <dbReference type="ARBA" id="ARBA00023002"/>
    </source>
</evidence>
<accession>A0A9P0KZJ9</accession>
<comment type="similarity">
    <text evidence="1">Belongs to the NADP-dependent oxidoreductase L4BD family.</text>
</comment>
<dbReference type="AlphaFoldDB" id="A0A9P0KZJ9"/>
<dbReference type="InterPro" id="IPR045010">
    <property type="entry name" value="MDR_fam"/>
</dbReference>
<keyword evidence="11" id="KW-1185">Reference proteome</keyword>